<dbReference type="InterPro" id="IPR007867">
    <property type="entry name" value="GMC_OxRtase_C"/>
</dbReference>
<sequence length="486" mass="54326">MSELNTKLQSILNEAKERIGNVTSALTETRSSYCVTCRKDVELEEQNLENILSMLSHANTFDEIWKIVQLQWPEKAFTATKRARHQPGNKPETTYMILQNIDQRVTSEWAKLHQALQEKYQIEKIKQGKLITVRYVQTLFVENESVDFDTQDTIIFVQTIDGPEGKRTYKTLYESLCKIRNRLNILGAKTIYIDSNINKKAHLEQLEKIAEAAFKSSGITAYIKCPFLELEDLPQYESDCELPSNNNSTDKDSDFVIVVPESQKSSSDSDETTSPLSTLTKKNSITDIASVGAICTDDLAVIYECDHSSHHTLIDIGAAAASSLAYIVPALITALAYFGYDRMKPESNPIDMNTEVLLPNHDFIIIGTGSAVGIFKMGPYWDQDAVVNSQLRIYDVKSFRVIDAFIMPTLVSGNTNAPVTMIGEQGSDMIKECWLNSVEDDIGANRCTCNIVALESQFVVVRTISLASCVPLDVDPITRIGLLNFI</sequence>
<feature type="domain" description="Glucose-methanol-choline oxidoreductase C-terminal" evidence="2">
    <location>
        <begin position="371"/>
        <end position="423"/>
    </location>
</feature>
<accession>A0AAN7P6Z9</accession>
<dbReference type="Pfam" id="PF05199">
    <property type="entry name" value="GMC_oxred_C"/>
    <property type="match status" value="1"/>
</dbReference>
<proteinExistence type="inferred from homology"/>
<dbReference type="AlphaFoldDB" id="A0AAN7P6Z9"/>
<comment type="similarity">
    <text evidence="1">Belongs to the GMC oxidoreductase family.</text>
</comment>
<dbReference type="SUPFAM" id="SSF51905">
    <property type="entry name" value="FAD/NAD(P)-binding domain"/>
    <property type="match status" value="1"/>
</dbReference>
<evidence type="ECO:0000259" key="2">
    <source>
        <dbReference type="Pfam" id="PF05199"/>
    </source>
</evidence>
<dbReference type="PANTHER" id="PTHR11552">
    <property type="entry name" value="GLUCOSE-METHANOL-CHOLINE GMC OXIDOREDUCTASE"/>
    <property type="match status" value="1"/>
</dbReference>
<dbReference type="EMBL" id="JARPUR010000004">
    <property type="protein sequence ID" value="KAK4878217.1"/>
    <property type="molecule type" value="Genomic_DNA"/>
</dbReference>
<gene>
    <name evidence="3" type="ORF">RN001_010723</name>
</gene>
<dbReference type="PANTHER" id="PTHR11552:SF227">
    <property type="entry name" value="GLUCOSE DEHYDROGENASE [FAD, QUINONE]-LIKE PROTEIN"/>
    <property type="match status" value="1"/>
</dbReference>
<dbReference type="InterPro" id="IPR036188">
    <property type="entry name" value="FAD/NAD-bd_sf"/>
</dbReference>
<reference evidence="4" key="1">
    <citation type="submission" date="2023-01" db="EMBL/GenBank/DDBJ databases">
        <title>Key to firefly adult light organ development and bioluminescence: homeobox transcription factors regulate luciferase expression and transportation to peroxisome.</title>
        <authorList>
            <person name="Fu X."/>
        </authorList>
    </citation>
    <scope>NUCLEOTIDE SEQUENCE [LARGE SCALE GENOMIC DNA]</scope>
</reference>
<dbReference type="InterPro" id="IPR012132">
    <property type="entry name" value="GMC_OxRdtase"/>
</dbReference>
<name>A0AAN7P6Z9_9COLE</name>
<evidence type="ECO:0000313" key="4">
    <source>
        <dbReference type="Proteomes" id="UP001353858"/>
    </source>
</evidence>
<protein>
    <recommendedName>
        <fullName evidence="2">Glucose-methanol-choline oxidoreductase C-terminal domain-containing protein</fullName>
    </recommendedName>
</protein>
<dbReference type="Proteomes" id="UP001353858">
    <property type="component" value="Unassembled WGS sequence"/>
</dbReference>
<comment type="caution">
    <text evidence="3">The sequence shown here is derived from an EMBL/GenBank/DDBJ whole genome shotgun (WGS) entry which is preliminary data.</text>
</comment>
<keyword evidence="4" id="KW-1185">Reference proteome</keyword>
<evidence type="ECO:0000256" key="1">
    <source>
        <dbReference type="ARBA" id="ARBA00010790"/>
    </source>
</evidence>
<dbReference type="Gene3D" id="3.50.50.60">
    <property type="entry name" value="FAD/NAD(P)-binding domain"/>
    <property type="match status" value="1"/>
</dbReference>
<dbReference type="GO" id="GO:0016614">
    <property type="term" value="F:oxidoreductase activity, acting on CH-OH group of donors"/>
    <property type="evidence" value="ECO:0007669"/>
    <property type="project" value="InterPro"/>
</dbReference>
<evidence type="ECO:0000313" key="3">
    <source>
        <dbReference type="EMBL" id="KAK4878217.1"/>
    </source>
</evidence>
<organism evidence="3 4">
    <name type="scientific">Aquatica leii</name>
    <dbReference type="NCBI Taxonomy" id="1421715"/>
    <lineage>
        <taxon>Eukaryota</taxon>
        <taxon>Metazoa</taxon>
        <taxon>Ecdysozoa</taxon>
        <taxon>Arthropoda</taxon>
        <taxon>Hexapoda</taxon>
        <taxon>Insecta</taxon>
        <taxon>Pterygota</taxon>
        <taxon>Neoptera</taxon>
        <taxon>Endopterygota</taxon>
        <taxon>Coleoptera</taxon>
        <taxon>Polyphaga</taxon>
        <taxon>Elateriformia</taxon>
        <taxon>Elateroidea</taxon>
        <taxon>Lampyridae</taxon>
        <taxon>Luciolinae</taxon>
        <taxon>Aquatica</taxon>
    </lineage>
</organism>
<dbReference type="GO" id="GO:0050660">
    <property type="term" value="F:flavin adenine dinucleotide binding"/>
    <property type="evidence" value="ECO:0007669"/>
    <property type="project" value="InterPro"/>
</dbReference>